<accession>A0ABW0B1A3</accession>
<dbReference type="RefSeq" id="WP_031097997.1">
    <property type="nucleotide sequence ID" value="NZ_JBFADZ010000002.1"/>
</dbReference>
<evidence type="ECO:0000313" key="2">
    <source>
        <dbReference type="EMBL" id="MFC5171000.1"/>
    </source>
</evidence>
<reference evidence="3" key="1">
    <citation type="journal article" date="2019" name="Int. J. Syst. Evol. Microbiol.">
        <title>The Global Catalogue of Microorganisms (GCM) 10K type strain sequencing project: providing services to taxonomists for standard genome sequencing and annotation.</title>
        <authorList>
            <consortium name="The Broad Institute Genomics Platform"/>
            <consortium name="The Broad Institute Genome Sequencing Center for Infectious Disease"/>
            <person name="Wu L."/>
            <person name="Ma J."/>
        </authorList>
    </citation>
    <scope>NUCLEOTIDE SEQUENCE [LARGE SCALE GENOMIC DNA]</scope>
    <source>
        <strain evidence="3">CGMCC 4.1721</strain>
    </source>
</reference>
<protein>
    <submittedName>
        <fullName evidence="2">Isocitrate lyase/phosphoenolpyruvate mutase family protein</fullName>
    </submittedName>
</protein>
<organism evidence="2 3">
    <name type="scientific">Streptomyces mutomycini</name>
    <dbReference type="NCBI Taxonomy" id="284036"/>
    <lineage>
        <taxon>Bacteria</taxon>
        <taxon>Bacillati</taxon>
        <taxon>Actinomycetota</taxon>
        <taxon>Actinomycetes</taxon>
        <taxon>Kitasatosporales</taxon>
        <taxon>Streptomycetaceae</taxon>
        <taxon>Streptomyces</taxon>
    </lineage>
</organism>
<dbReference type="GO" id="GO:0016829">
    <property type="term" value="F:lyase activity"/>
    <property type="evidence" value="ECO:0007669"/>
    <property type="project" value="UniProtKB-KW"/>
</dbReference>
<proteinExistence type="inferred from homology"/>
<dbReference type="InterPro" id="IPR039556">
    <property type="entry name" value="ICL/PEPM"/>
</dbReference>
<evidence type="ECO:0000256" key="1">
    <source>
        <dbReference type="ARBA" id="ARBA00038455"/>
    </source>
</evidence>
<gene>
    <name evidence="2" type="ORF">ACFPRK_10410</name>
</gene>
<dbReference type="Proteomes" id="UP001596208">
    <property type="component" value="Unassembled WGS sequence"/>
</dbReference>
<dbReference type="InterPro" id="IPR015813">
    <property type="entry name" value="Pyrv/PenolPyrv_kinase-like_dom"/>
</dbReference>
<dbReference type="CDD" id="cd00377">
    <property type="entry name" value="ICL_PEPM"/>
    <property type="match status" value="1"/>
</dbReference>
<keyword evidence="3" id="KW-1185">Reference proteome</keyword>
<dbReference type="PANTHER" id="PTHR42905">
    <property type="entry name" value="PHOSPHOENOLPYRUVATE CARBOXYLASE"/>
    <property type="match status" value="1"/>
</dbReference>
<dbReference type="SUPFAM" id="SSF51621">
    <property type="entry name" value="Phosphoenolpyruvate/pyruvate domain"/>
    <property type="match status" value="1"/>
</dbReference>
<comment type="similarity">
    <text evidence="1">Belongs to the isocitrate lyase/PEP mutase superfamily. PEP mutase family.</text>
</comment>
<dbReference type="EMBL" id="JBHSKI010000003">
    <property type="protein sequence ID" value="MFC5171000.1"/>
    <property type="molecule type" value="Genomic_DNA"/>
</dbReference>
<dbReference type="Gene3D" id="3.20.20.60">
    <property type="entry name" value="Phosphoenolpyruvate-binding domains"/>
    <property type="match status" value="1"/>
</dbReference>
<comment type="caution">
    <text evidence="2">The sequence shown here is derived from an EMBL/GenBank/DDBJ whole genome shotgun (WGS) entry which is preliminary data.</text>
</comment>
<sequence>MTTSSARLRELLTAPQAARAAGAHDGLTARLVEEAGFDVVWASSFETSASRALPDMSLLTMTDYLQAASWMVQSTSLPVLADCDTGFGNRLNIAYTVRQYEAAGVAGICLEDKVFPKKNSFLAVGQTLEDPAEFAARIRVAKQAQHNPEFVVVARVEALIAGTGMADALARAHQYADAGADAILIHSKSQEPHEIQEFLEQWQRRTPVVVVPTTYFRWKTEEASRAGASLVIYANQGLRAAVQAVRDVLLEIRLTGDSTSSEDVIAPVKEIFRLTDVDTWNALES</sequence>
<dbReference type="Pfam" id="PF13714">
    <property type="entry name" value="PEP_mutase"/>
    <property type="match status" value="1"/>
</dbReference>
<evidence type="ECO:0000313" key="3">
    <source>
        <dbReference type="Proteomes" id="UP001596208"/>
    </source>
</evidence>
<dbReference type="PANTHER" id="PTHR42905:SF7">
    <property type="entry name" value="PHOSPHOENOLPYRUVATE PHOSPHOMUTASE"/>
    <property type="match status" value="1"/>
</dbReference>
<name>A0ABW0B1A3_9ACTN</name>
<keyword evidence="2" id="KW-0456">Lyase</keyword>
<dbReference type="InterPro" id="IPR040442">
    <property type="entry name" value="Pyrv_kinase-like_dom_sf"/>
</dbReference>